<feature type="region of interest" description="Disordered" evidence="1">
    <location>
        <begin position="220"/>
        <end position="261"/>
    </location>
</feature>
<dbReference type="OMA" id="PGNIRAR"/>
<sequence length="352" mass="39899">MAGRLQKSTKADKFRFLNIGLEKKYASQIDDLDRKQMLALGQIFRETRKIEIELQQQRNARLTEPIPVHLRGEGRRLGGSTLTNIWRDSASPGADSHLGMRRSASAGDLQGMSPGNIRARGQIPTENLSRHFPNTASSKRKVRFEDDPEKTAKEEPIKQSSVATISPGERTGNVAFSAERIFDSTRALTVYRRLQRKVQESLEHGNNSKNPEAAVESTMKLMKRRQQRKMREEQAEAAKKGGKKFSSSSGPELRAREKVTDSLTKTGCAQGWRTPRREKDGVRSTNKEAYRLPSFTFDDESVHVNRSVASGSNKLEGRKLMERETKLYLGKIQQTAENKRVTRKIDDYFAKY</sequence>
<accession>A0A7M7HLF5</accession>
<evidence type="ECO:0000313" key="2">
    <source>
        <dbReference type="EnsemblMetazoa" id="XP_011668152"/>
    </source>
</evidence>
<dbReference type="EnsemblMetazoa" id="XM_011669850">
    <property type="protein sequence ID" value="XP_011668152"/>
    <property type="gene ID" value="LOC105440090"/>
</dbReference>
<feature type="compositionally biased region" description="Basic and acidic residues" evidence="1">
    <location>
        <begin position="143"/>
        <end position="157"/>
    </location>
</feature>
<proteinExistence type="predicted"/>
<feature type="region of interest" description="Disordered" evidence="1">
    <location>
        <begin position="88"/>
        <end position="160"/>
    </location>
</feature>
<dbReference type="Proteomes" id="UP000007110">
    <property type="component" value="Unassembled WGS sequence"/>
</dbReference>
<dbReference type="OrthoDB" id="10142836at2759"/>
<dbReference type="RefSeq" id="XP_011668152.1">
    <property type="nucleotide sequence ID" value="XM_011669850.2"/>
</dbReference>
<dbReference type="AlphaFoldDB" id="A0A7M7HLF5"/>
<keyword evidence="3" id="KW-1185">Reference proteome</keyword>
<dbReference type="GeneID" id="105440090"/>
<evidence type="ECO:0000313" key="3">
    <source>
        <dbReference type="Proteomes" id="UP000007110"/>
    </source>
</evidence>
<organism evidence="2 3">
    <name type="scientific">Strongylocentrotus purpuratus</name>
    <name type="common">Purple sea urchin</name>
    <dbReference type="NCBI Taxonomy" id="7668"/>
    <lineage>
        <taxon>Eukaryota</taxon>
        <taxon>Metazoa</taxon>
        <taxon>Echinodermata</taxon>
        <taxon>Eleutherozoa</taxon>
        <taxon>Echinozoa</taxon>
        <taxon>Echinoidea</taxon>
        <taxon>Euechinoidea</taxon>
        <taxon>Echinacea</taxon>
        <taxon>Camarodonta</taxon>
        <taxon>Echinidea</taxon>
        <taxon>Strongylocentrotidae</taxon>
        <taxon>Strongylocentrotus</taxon>
    </lineage>
</organism>
<reference evidence="3" key="1">
    <citation type="submission" date="2015-02" db="EMBL/GenBank/DDBJ databases">
        <title>Genome sequencing for Strongylocentrotus purpuratus.</title>
        <authorList>
            <person name="Murali S."/>
            <person name="Liu Y."/>
            <person name="Vee V."/>
            <person name="English A."/>
            <person name="Wang M."/>
            <person name="Skinner E."/>
            <person name="Han Y."/>
            <person name="Muzny D.M."/>
            <person name="Worley K.C."/>
            <person name="Gibbs R.A."/>
        </authorList>
    </citation>
    <scope>NUCLEOTIDE SEQUENCE</scope>
</reference>
<dbReference type="KEGG" id="spu:105440090"/>
<reference evidence="2" key="2">
    <citation type="submission" date="2021-01" db="UniProtKB">
        <authorList>
            <consortium name="EnsemblMetazoa"/>
        </authorList>
    </citation>
    <scope>IDENTIFICATION</scope>
</reference>
<feature type="compositionally biased region" description="Polar residues" evidence="1">
    <location>
        <begin position="124"/>
        <end position="137"/>
    </location>
</feature>
<feature type="compositionally biased region" description="Basic and acidic residues" evidence="1">
    <location>
        <begin position="229"/>
        <end position="239"/>
    </location>
</feature>
<name>A0A7M7HLF5_STRPU</name>
<dbReference type="InParanoid" id="A0A7M7HLF5"/>
<evidence type="ECO:0000256" key="1">
    <source>
        <dbReference type="SAM" id="MobiDB-lite"/>
    </source>
</evidence>
<protein>
    <submittedName>
        <fullName evidence="2">Uncharacterized protein</fullName>
    </submittedName>
</protein>